<gene>
    <name evidence="1" type="ORF">U3653_22650</name>
</gene>
<organism evidence="1 2">
    <name type="scientific">Nocardia implantans</name>
    <dbReference type="NCBI Taxonomy" id="3108168"/>
    <lineage>
        <taxon>Bacteria</taxon>
        <taxon>Bacillati</taxon>
        <taxon>Actinomycetota</taxon>
        <taxon>Actinomycetes</taxon>
        <taxon>Mycobacteriales</taxon>
        <taxon>Nocardiaceae</taxon>
        <taxon>Nocardia</taxon>
    </lineage>
</organism>
<evidence type="ECO:0000313" key="2">
    <source>
        <dbReference type="Proteomes" id="UP001348098"/>
    </source>
</evidence>
<sequence>MSPGAGPWVPVCGRVSALKGQPEPKTMCSRAVTASTLAIAAADPLSAVS</sequence>
<dbReference type="EMBL" id="JAYKYQ010000009">
    <property type="protein sequence ID" value="MEB3512840.1"/>
    <property type="molecule type" value="Genomic_DNA"/>
</dbReference>
<protein>
    <submittedName>
        <fullName evidence="1">Uncharacterized protein</fullName>
    </submittedName>
</protein>
<reference evidence="1 2" key="1">
    <citation type="submission" date="2023-12" db="EMBL/GenBank/DDBJ databases">
        <title>novel species in genus Nocarida.</title>
        <authorList>
            <person name="Li Z."/>
        </authorList>
    </citation>
    <scope>NUCLEOTIDE SEQUENCE [LARGE SCALE GENOMIC DNA]</scope>
    <source>
        <strain evidence="1 2">CDC186</strain>
    </source>
</reference>
<keyword evidence="2" id="KW-1185">Reference proteome</keyword>
<comment type="caution">
    <text evidence="1">The sequence shown here is derived from an EMBL/GenBank/DDBJ whole genome shotgun (WGS) entry which is preliminary data.</text>
</comment>
<dbReference type="Proteomes" id="UP001348098">
    <property type="component" value="Unassembled WGS sequence"/>
</dbReference>
<accession>A0ABU6AZG4</accession>
<evidence type="ECO:0000313" key="1">
    <source>
        <dbReference type="EMBL" id="MEB3512840.1"/>
    </source>
</evidence>
<dbReference type="RefSeq" id="WP_195081489.1">
    <property type="nucleotide sequence ID" value="NZ_JAYESH010000007.1"/>
</dbReference>
<name>A0ABU6AZG4_9NOCA</name>
<proteinExistence type="predicted"/>